<dbReference type="PROSITE" id="PS51127">
    <property type="entry name" value="BIG1"/>
    <property type="match status" value="1"/>
</dbReference>
<evidence type="ECO:0000256" key="2">
    <source>
        <dbReference type="ARBA" id="ARBA00022729"/>
    </source>
</evidence>
<proteinExistence type="inferred from homology"/>
<dbReference type="EMBL" id="CP089983">
    <property type="protein sequence ID" value="WXB09071.1"/>
    <property type="molecule type" value="Genomic_DNA"/>
</dbReference>
<reference evidence="4" key="1">
    <citation type="submission" date="2021-12" db="EMBL/GenBank/DDBJ databases">
        <title>Discovery of the Pendulisporaceae a myxobacterial family with distinct sporulation behavior and unique specialized metabolism.</title>
        <authorList>
            <person name="Garcia R."/>
            <person name="Popoff A."/>
            <person name="Bader C.D."/>
            <person name="Loehr J."/>
            <person name="Walesch S."/>
            <person name="Walt C."/>
            <person name="Boldt J."/>
            <person name="Bunk B."/>
            <person name="Haeckl F.J.F.P.J."/>
            <person name="Gunesch A.P."/>
            <person name="Birkelbach J."/>
            <person name="Nuebel U."/>
            <person name="Pietschmann T."/>
            <person name="Bach T."/>
            <person name="Mueller R."/>
        </authorList>
    </citation>
    <scope>NUCLEOTIDE SEQUENCE</scope>
    <source>
        <strain evidence="4">MSr11367</strain>
    </source>
</reference>
<protein>
    <submittedName>
        <fullName evidence="4">FG-GAP-like repeat-containing protein</fullName>
    </submittedName>
</protein>
<dbReference type="PANTHER" id="PTHR46580:SF2">
    <property type="entry name" value="MAM DOMAIN-CONTAINING PROTEIN"/>
    <property type="match status" value="1"/>
</dbReference>
<dbReference type="RefSeq" id="WP_394838743.1">
    <property type="nucleotide sequence ID" value="NZ_CP089929.1"/>
</dbReference>
<evidence type="ECO:0000259" key="3">
    <source>
        <dbReference type="PROSITE" id="PS51127"/>
    </source>
</evidence>
<dbReference type="Gene3D" id="2.30.30.100">
    <property type="match status" value="1"/>
</dbReference>
<dbReference type="Proteomes" id="UP001374803">
    <property type="component" value="Chromosome"/>
</dbReference>
<organism evidence="4 5">
    <name type="scientific">Pendulispora rubella</name>
    <dbReference type="NCBI Taxonomy" id="2741070"/>
    <lineage>
        <taxon>Bacteria</taxon>
        <taxon>Pseudomonadati</taxon>
        <taxon>Myxococcota</taxon>
        <taxon>Myxococcia</taxon>
        <taxon>Myxococcales</taxon>
        <taxon>Sorangiineae</taxon>
        <taxon>Pendulisporaceae</taxon>
        <taxon>Pendulispora</taxon>
    </lineage>
</organism>
<dbReference type="InterPro" id="IPR013517">
    <property type="entry name" value="FG-GAP"/>
</dbReference>
<dbReference type="InterPro" id="IPR013783">
    <property type="entry name" value="Ig-like_fold"/>
</dbReference>
<dbReference type="PANTHER" id="PTHR46580">
    <property type="entry name" value="SENSOR KINASE-RELATED"/>
    <property type="match status" value="1"/>
</dbReference>
<dbReference type="InterPro" id="IPR028994">
    <property type="entry name" value="Integrin_alpha_N"/>
</dbReference>
<evidence type="ECO:0000313" key="5">
    <source>
        <dbReference type="Proteomes" id="UP001374803"/>
    </source>
</evidence>
<accession>A0ABZ2LIT5</accession>
<dbReference type="Pfam" id="PF01839">
    <property type="entry name" value="FG-GAP"/>
    <property type="match status" value="1"/>
</dbReference>
<evidence type="ECO:0000256" key="1">
    <source>
        <dbReference type="ARBA" id="ARBA00010116"/>
    </source>
</evidence>
<sequence length="495" mass="51096">MDAAGTSTTLIATSVALVTVLGFACGSSSDDGAPVRDAGPDRGIIVDDRVDPLHSSVVFEPSSVVADGVASAKIIVTLRRGDLSPAPGVHVDLSVSGNGNRLSSAAGETDKAGTFSATLASTMAETKTVSATFAQYALKSTATFDPCRGKFSFLAPSVAMSDALHAPRALAAADFNGDRKTDLAVVSKNIDEVRILLGNGDGTFIEGNTYITRGGPVAIVTADFTSDGNPDLVVVNEVSGSVNLLTGKGDGTFANEYFNVSAYPAAVVATDLNHDGRIDLAIHSGTSRSTVSVLLGVGYGKFSPPTEYIVYGLAMSLASGDFNKDGATDLAAATHDSVAVLYGRSEGKFDGPYYPITDGEDFRFVATADFEGDGDTDIAIAVEYDTSNLLKGERSGTTLSSSRQPNFPRSFVTTGDFDGDGKADVLGPEHLLIGNGKGAFSEPIPLPHGNYHDNYETAAATADFNGDGKLDVAITSDRDTSPGQLSILLNSGCVP</sequence>
<comment type="similarity">
    <text evidence="1">Belongs to the intimin/invasin family.</text>
</comment>
<feature type="domain" description="Big-1" evidence="3">
    <location>
        <begin position="54"/>
        <end position="145"/>
    </location>
</feature>
<keyword evidence="2" id="KW-0732">Signal</keyword>
<keyword evidence="5" id="KW-1185">Reference proteome</keyword>
<dbReference type="Pfam" id="PF13517">
    <property type="entry name" value="FG-GAP_3"/>
    <property type="match status" value="2"/>
</dbReference>
<evidence type="ECO:0000313" key="4">
    <source>
        <dbReference type="EMBL" id="WXB09071.1"/>
    </source>
</evidence>
<dbReference type="SMART" id="SM00634">
    <property type="entry name" value="BID_1"/>
    <property type="match status" value="1"/>
</dbReference>
<dbReference type="SUPFAM" id="SSF49373">
    <property type="entry name" value="Invasin/intimin cell-adhesion fragments"/>
    <property type="match status" value="1"/>
</dbReference>
<dbReference type="InterPro" id="IPR008964">
    <property type="entry name" value="Invasin/intimin_cell_adhesion"/>
</dbReference>
<dbReference type="Gene3D" id="2.60.40.10">
    <property type="entry name" value="Immunoglobulins"/>
    <property type="match status" value="1"/>
</dbReference>
<dbReference type="SUPFAM" id="SSF69318">
    <property type="entry name" value="Integrin alpha N-terminal domain"/>
    <property type="match status" value="1"/>
</dbReference>
<name>A0ABZ2LIT5_9BACT</name>
<dbReference type="InterPro" id="IPR003344">
    <property type="entry name" value="Big_1_dom"/>
</dbReference>
<dbReference type="Gene3D" id="2.130.10.130">
    <property type="entry name" value="Integrin alpha, N-terminal"/>
    <property type="match status" value="2"/>
</dbReference>
<gene>
    <name evidence="4" type="ORF">LVJ94_17780</name>
</gene>
<dbReference type="Pfam" id="PF02369">
    <property type="entry name" value="Big_1"/>
    <property type="match status" value="1"/>
</dbReference>